<proteinExistence type="inferred from homology"/>
<evidence type="ECO:0000256" key="7">
    <source>
        <dbReference type="SAM" id="Phobius"/>
    </source>
</evidence>
<dbReference type="AlphaFoldDB" id="A0AAN9ZJB0"/>
<organism evidence="8 9">
    <name type="scientific">Gryllus longicercus</name>
    <dbReference type="NCBI Taxonomy" id="2509291"/>
    <lineage>
        <taxon>Eukaryota</taxon>
        <taxon>Metazoa</taxon>
        <taxon>Ecdysozoa</taxon>
        <taxon>Arthropoda</taxon>
        <taxon>Hexapoda</taxon>
        <taxon>Insecta</taxon>
        <taxon>Pterygota</taxon>
        <taxon>Neoptera</taxon>
        <taxon>Polyneoptera</taxon>
        <taxon>Orthoptera</taxon>
        <taxon>Ensifera</taxon>
        <taxon>Gryllidea</taxon>
        <taxon>Grylloidea</taxon>
        <taxon>Gryllidae</taxon>
        <taxon>Gryllinae</taxon>
        <taxon>Gryllus</taxon>
    </lineage>
</organism>
<evidence type="ECO:0000256" key="4">
    <source>
        <dbReference type="ARBA" id="ARBA00022989"/>
    </source>
</evidence>
<dbReference type="PANTHER" id="PTHR31733">
    <property type="entry name" value="RIBONUCLEASE KAPPA"/>
    <property type="match status" value="1"/>
</dbReference>
<sequence length="129" mass="14819">MCGIVLGVWGIIHLGLMGLFYFIESEALIESMGIELPTDMEEKEYKDLVTERYTQSALNCWFAGGLYVLLLALSLCQFFTNRAIKSHEKAKEEEMKKLKRQGKERKEESGKRKHKDKKTVNQGWGDEGN</sequence>
<feature type="region of interest" description="Disordered" evidence="6">
    <location>
        <begin position="87"/>
        <end position="129"/>
    </location>
</feature>
<keyword evidence="4 7" id="KW-1133">Transmembrane helix</keyword>
<dbReference type="EMBL" id="JAZDUA010000002">
    <property type="protein sequence ID" value="KAK7874425.1"/>
    <property type="molecule type" value="Genomic_DNA"/>
</dbReference>
<protein>
    <submittedName>
        <fullName evidence="8">Uncharacterized protein</fullName>
    </submittedName>
</protein>
<evidence type="ECO:0000256" key="6">
    <source>
        <dbReference type="SAM" id="MobiDB-lite"/>
    </source>
</evidence>
<evidence type="ECO:0000256" key="1">
    <source>
        <dbReference type="ARBA" id="ARBA00004141"/>
    </source>
</evidence>
<evidence type="ECO:0000313" key="9">
    <source>
        <dbReference type="Proteomes" id="UP001378592"/>
    </source>
</evidence>
<comment type="similarity">
    <text evidence="2">Belongs to the RNase K family.</text>
</comment>
<evidence type="ECO:0000256" key="2">
    <source>
        <dbReference type="ARBA" id="ARBA00008458"/>
    </source>
</evidence>
<evidence type="ECO:0000313" key="8">
    <source>
        <dbReference type="EMBL" id="KAK7874425.1"/>
    </source>
</evidence>
<keyword evidence="3 7" id="KW-0812">Transmembrane</keyword>
<dbReference type="InterPro" id="IPR026770">
    <property type="entry name" value="RNase_K"/>
</dbReference>
<evidence type="ECO:0000256" key="3">
    <source>
        <dbReference type="ARBA" id="ARBA00022692"/>
    </source>
</evidence>
<gene>
    <name evidence="8" type="ORF">R5R35_001520</name>
</gene>
<comment type="subcellular location">
    <subcellularLocation>
        <location evidence="1">Membrane</location>
        <topology evidence="1">Multi-pass membrane protein</topology>
    </subcellularLocation>
</comment>
<feature type="transmembrane region" description="Helical" evidence="7">
    <location>
        <begin position="5"/>
        <end position="23"/>
    </location>
</feature>
<feature type="compositionally biased region" description="Basic and acidic residues" evidence="6">
    <location>
        <begin position="87"/>
        <end position="96"/>
    </location>
</feature>
<name>A0AAN9ZJB0_9ORTH</name>
<reference evidence="8 9" key="1">
    <citation type="submission" date="2024-03" db="EMBL/GenBank/DDBJ databases">
        <title>The genome assembly and annotation of the cricket Gryllus longicercus Weissman &amp; Gray.</title>
        <authorList>
            <person name="Szrajer S."/>
            <person name="Gray D."/>
            <person name="Ylla G."/>
        </authorList>
    </citation>
    <scope>NUCLEOTIDE SEQUENCE [LARGE SCALE GENOMIC DNA]</scope>
    <source>
        <strain evidence="8">DAG 2021-001</strain>
        <tissue evidence="8">Whole body minus gut</tissue>
    </source>
</reference>
<keyword evidence="9" id="KW-1185">Reference proteome</keyword>
<comment type="caution">
    <text evidence="8">The sequence shown here is derived from an EMBL/GenBank/DDBJ whole genome shotgun (WGS) entry which is preliminary data.</text>
</comment>
<dbReference type="Proteomes" id="UP001378592">
    <property type="component" value="Unassembled WGS sequence"/>
</dbReference>
<dbReference type="GO" id="GO:0004521">
    <property type="term" value="F:RNA endonuclease activity"/>
    <property type="evidence" value="ECO:0007669"/>
    <property type="project" value="InterPro"/>
</dbReference>
<evidence type="ECO:0000256" key="5">
    <source>
        <dbReference type="ARBA" id="ARBA00023136"/>
    </source>
</evidence>
<feature type="transmembrane region" description="Helical" evidence="7">
    <location>
        <begin position="61"/>
        <end position="80"/>
    </location>
</feature>
<keyword evidence="5 7" id="KW-0472">Membrane</keyword>
<dbReference type="GO" id="GO:0016020">
    <property type="term" value="C:membrane"/>
    <property type="evidence" value="ECO:0007669"/>
    <property type="project" value="UniProtKB-SubCell"/>
</dbReference>
<accession>A0AAN9ZJB0</accession>